<protein>
    <submittedName>
        <fullName evidence="1">Uncharacterized protein</fullName>
    </submittedName>
</protein>
<organism evidence="1 2">
    <name type="scientific">Paeniglutamicibacter sulfureus</name>
    <dbReference type="NCBI Taxonomy" id="43666"/>
    <lineage>
        <taxon>Bacteria</taxon>
        <taxon>Bacillati</taxon>
        <taxon>Actinomycetota</taxon>
        <taxon>Actinomycetes</taxon>
        <taxon>Micrococcales</taxon>
        <taxon>Micrococcaceae</taxon>
        <taxon>Paeniglutamicibacter</taxon>
    </lineage>
</organism>
<keyword evidence="2" id="KW-1185">Reference proteome</keyword>
<accession>A0ABU2BND6</accession>
<proteinExistence type="predicted"/>
<name>A0ABU2BND6_9MICC</name>
<gene>
    <name evidence="1" type="ORF">J2S64_003857</name>
</gene>
<comment type="caution">
    <text evidence="1">The sequence shown here is derived from an EMBL/GenBank/DDBJ whole genome shotgun (WGS) entry which is preliminary data.</text>
</comment>
<reference evidence="1 2" key="1">
    <citation type="submission" date="2023-07" db="EMBL/GenBank/DDBJ databases">
        <title>Sequencing the genomes of 1000 actinobacteria strains.</title>
        <authorList>
            <person name="Klenk H.-P."/>
        </authorList>
    </citation>
    <scope>NUCLEOTIDE SEQUENCE [LARGE SCALE GENOMIC DNA]</scope>
    <source>
        <strain evidence="1 2">DSM 20167</strain>
    </source>
</reference>
<evidence type="ECO:0000313" key="1">
    <source>
        <dbReference type="EMBL" id="MDR7360166.1"/>
    </source>
</evidence>
<dbReference type="EMBL" id="JAVDYI010000001">
    <property type="protein sequence ID" value="MDR7360166.1"/>
    <property type="molecule type" value="Genomic_DNA"/>
</dbReference>
<evidence type="ECO:0000313" key="2">
    <source>
        <dbReference type="Proteomes" id="UP001183817"/>
    </source>
</evidence>
<dbReference type="Proteomes" id="UP001183817">
    <property type="component" value="Unassembled WGS sequence"/>
</dbReference>
<sequence>MDACFRILDARRLGSGQHRGSQRNWGMDGEAPVGSQRAQHRLEVEVVGMLVGDQDGLDTRKRRIQRRLVARIDEQGPVG</sequence>